<proteinExistence type="predicted"/>
<sequence>MLGGMVSIMVSLKSKTCNVGKLLKQSGISSNNMQPLRLRFIKERKMKETGNFSSLTQPSSENHLRRFKL</sequence>
<feature type="compositionally biased region" description="Polar residues" evidence="1">
    <location>
        <begin position="50"/>
        <end position="61"/>
    </location>
</feature>
<evidence type="ECO:0000256" key="1">
    <source>
        <dbReference type="SAM" id="MobiDB-lite"/>
    </source>
</evidence>
<dbReference type="Proteomes" id="UP000238479">
    <property type="component" value="Chromosome 1"/>
</dbReference>
<comment type="caution">
    <text evidence="2">The sequence shown here is derived from an EMBL/GenBank/DDBJ whole genome shotgun (WGS) entry which is preliminary data.</text>
</comment>
<gene>
    <name evidence="2" type="ORF">RchiOBHm_Chr1g0333921</name>
</gene>
<keyword evidence="3" id="KW-1185">Reference proteome</keyword>
<dbReference type="EMBL" id="PDCK01000039">
    <property type="protein sequence ID" value="PRQ56269.1"/>
    <property type="molecule type" value="Genomic_DNA"/>
</dbReference>
<evidence type="ECO:0000313" key="3">
    <source>
        <dbReference type="Proteomes" id="UP000238479"/>
    </source>
</evidence>
<protein>
    <submittedName>
        <fullName evidence="2">Uncharacterized protein</fullName>
    </submittedName>
</protein>
<organism evidence="2 3">
    <name type="scientific">Rosa chinensis</name>
    <name type="common">China rose</name>
    <dbReference type="NCBI Taxonomy" id="74649"/>
    <lineage>
        <taxon>Eukaryota</taxon>
        <taxon>Viridiplantae</taxon>
        <taxon>Streptophyta</taxon>
        <taxon>Embryophyta</taxon>
        <taxon>Tracheophyta</taxon>
        <taxon>Spermatophyta</taxon>
        <taxon>Magnoliopsida</taxon>
        <taxon>eudicotyledons</taxon>
        <taxon>Gunneridae</taxon>
        <taxon>Pentapetalae</taxon>
        <taxon>rosids</taxon>
        <taxon>fabids</taxon>
        <taxon>Rosales</taxon>
        <taxon>Rosaceae</taxon>
        <taxon>Rosoideae</taxon>
        <taxon>Rosoideae incertae sedis</taxon>
        <taxon>Rosa</taxon>
    </lineage>
</organism>
<accession>A0A2P6SC88</accession>
<dbReference type="Gramene" id="PRQ56269">
    <property type="protein sequence ID" value="PRQ56269"/>
    <property type="gene ID" value="RchiOBHm_Chr1g0333921"/>
</dbReference>
<evidence type="ECO:0000313" key="2">
    <source>
        <dbReference type="EMBL" id="PRQ56269.1"/>
    </source>
</evidence>
<reference evidence="2 3" key="1">
    <citation type="journal article" date="2018" name="Nat. Genet.">
        <title>The Rosa genome provides new insights in the design of modern roses.</title>
        <authorList>
            <person name="Bendahmane M."/>
        </authorList>
    </citation>
    <scope>NUCLEOTIDE SEQUENCE [LARGE SCALE GENOMIC DNA]</scope>
    <source>
        <strain evidence="3">cv. Old Blush</strain>
    </source>
</reference>
<name>A0A2P6SC88_ROSCH</name>
<dbReference type="AlphaFoldDB" id="A0A2P6SC88"/>
<feature type="region of interest" description="Disordered" evidence="1">
    <location>
        <begin position="49"/>
        <end position="69"/>
    </location>
</feature>